<sequence>MARWFPYLEFHNSWFRLIIVHFCCINAELFRLFMNPHDTSMILLAALTECLSSCRPSFLDMCTATMPTLIQRLHSQSRVSASTAATAPSTTWCMRSLVLLLSTVCRAMFVVVCMVCCSSWSPSLLLKFELDCFKLTQRCHS</sequence>
<proteinExistence type="predicted"/>
<evidence type="ECO:0008006" key="3">
    <source>
        <dbReference type="Google" id="ProtNLM"/>
    </source>
</evidence>
<accession>A0AAV4BX37</accession>
<keyword evidence="2" id="KW-1185">Reference proteome</keyword>
<organism evidence="1 2">
    <name type="scientific">Plakobranchus ocellatus</name>
    <dbReference type="NCBI Taxonomy" id="259542"/>
    <lineage>
        <taxon>Eukaryota</taxon>
        <taxon>Metazoa</taxon>
        <taxon>Spiralia</taxon>
        <taxon>Lophotrochozoa</taxon>
        <taxon>Mollusca</taxon>
        <taxon>Gastropoda</taxon>
        <taxon>Heterobranchia</taxon>
        <taxon>Euthyneura</taxon>
        <taxon>Panpulmonata</taxon>
        <taxon>Sacoglossa</taxon>
        <taxon>Placobranchoidea</taxon>
        <taxon>Plakobranchidae</taxon>
        <taxon>Plakobranchus</taxon>
    </lineage>
</organism>
<evidence type="ECO:0000313" key="1">
    <source>
        <dbReference type="EMBL" id="GFO23900.1"/>
    </source>
</evidence>
<reference evidence="1 2" key="1">
    <citation type="journal article" date="2021" name="Elife">
        <title>Chloroplast acquisition without the gene transfer in kleptoplastic sea slugs, Plakobranchus ocellatus.</title>
        <authorList>
            <person name="Maeda T."/>
            <person name="Takahashi S."/>
            <person name="Yoshida T."/>
            <person name="Shimamura S."/>
            <person name="Takaki Y."/>
            <person name="Nagai Y."/>
            <person name="Toyoda A."/>
            <person name="Suzuki Y."/>
            <person name="Arimoto A."/>
            <person name="Ishii H."/>
            <person name="Satoh N."/>
            <person name="Nishiyama T."/>
            <person name="Hasebe M."/>
            <person name="Maruyama T."/>
            <person name="Minagawa J."/>
            <person name="Obokata J."/>
            <person name="Shigenobu S."/>
        </authorList>
    </citation>
    <scope>NUCLEOTIDE SEQUENCE [LARGE SCALE GENOMIC DNA]</scope>
</reference>
<protein>
    <recommendedName>
        <fullName evidence="3">Secreted protein</fullName>
    </recommendedName>
</protein>
<name>A0AAV4BX37_9GAST</name>
<dbReference type="Proteomes" id="UP000735302">
    <property type="component" value="Unassembled WGS sequence"/>
</dbReference>
<dbReference type="AlphaFoldDB" id="A0AAV4BX37"/>
<dbReference type="EMBL" id="BLXT01005549">
    <property type="protein sequence ID" value="GFO23900.1"/>
    <property type="molecule type" value="Genomic_DNA"/>
</dbReference>
<gene>
    <name evidence="1" type="ORF">PoB_005040500</name>
</gene>
<evidence type="ECO:0000313" key="2">
    <source>
        <dbReference type="Proteomes" id="UP000735302"/>
    </source>
</evidence>
<comment type="caution">
    <text evidence="1">The sequence shown here is derived from an EMBL/GenBank/DDBJ whole genome shotgun (WGS) entry which is preliminary data.</text>
</comment>